<protein>
    <recommendedName>
        <fullName evidence="5">Major facilitator superfamily (MFS) profile domain-containing protein</fullName>
    </recommendedName>
</protein>
<evidence type="ECO:0000313" key="6">
    <source>
        <dbReference type="EMBL" id="PZQ60471.1"/>
    </source>
</evidence>
<evidence type="ECO:0000256" key="4">
    <source>
        <dbReference type="SAM" id="Phobius"/>
    </source>
</evidence>
<feature type="transmembrane region" description="Helical" evidence="4">
    <location>
        <begin position="186"/>
        <end position="207"/>
    </location>
</feature>
<dbReference type="SUPFAM" id="SSF103473">
    <property type="entry name" value="MFS general substrate transporter"/>
    <property type="match status" value="1"/>
</dbReference>
<dbReference type="Gene3D" id="1.20.1250.20">
    <property type="entry name" value="MFS general substrate transporter like domains"/>
    <property type="match status" value="2"/>
</dbReference>
<gene>
    <name evidence="6" type="ORF">DI544_08680</name>
</gene>
<feature type="transmembrane region" description="Helical" evidence="4">
    <location>
        <begin position="237"/>
        <end position="260"/>
    </location>
</feature>
<feature type="domain" description="Major facilitator superfamily (MFS) profile" evidence="5">
    <location>
        <begin position="30"/>
        <end position="416"/>
    </location>
</feature>
<dbReference type="InterPro" id="IPR020846">
    <property type="entry name" value="MFS_dom"/>
</dbReference>
<dbReference type="AlphaFoldDB" id="A0A2W5P3W4"/>
<feature type="transmembrane region" description="Helical" evidence="4">
    <location>
        <begin position="66"/>
        <end position="85"/>
    </location>
</feature>
<feature type="transmembrane region" description="Helical" evidence="4">
    <location>
        <begin position="272"/>
        <end position="294"/>
    </location>
</feature>
<feature type="transmembrane region" description="Helical" evidence="4">
    <location>
        <begin position="154"/>
        <end position="180"/>
    </location>
</feature>
<reference evidence="6 7" key="1">
    <citation type="submission" date="2017-08" db="EMBL/GenBank/DDBJ databases">
        <title>Infants hospitalized years apart are colonized by the same room-sourced microbial strains.</title>
        <authorList>
            <person name="Brooks B."/>
            <person name="Olm M.R."/>
            <person name="Firek B.A."/>
            <person name="Baker R."/>
            <person name="Thomas B.C."/>
            <person name="Morowitz M.J."/>
            <person name="Banfield J.F."/>
        </authorList>
    </citation>
    <scope>NUCLEOTIDE SEQUENCE [LARGE SCALE GENOMIC DNA]</scope>
    <source>
        <strain evidence="6">S2_005_001_R1_22</strain>
    </source>
</reference>
<feature type="transmembrane region" description="Helical" evidence="4">
    <location>
        <begin position="361"/>
        <end position="380"/>
    </location>
</feature>
<dbReference type="GO" id="GO:0022857">
    <property type="term" value="F:transmembrane transporter activity"/>
    <property type="evidence" value="ECO:0007669"/>
    <property type="project" value="InterPro"/>
</dbReference>
<feature type="transmembrane region" description="Helical" evidence="4">
    <location>
        <begin position="28"/>
        <end position="46"/>
    </location>
</feature>
<dbReference type="PANTHER" id="PTHR11360">
    <property type="entry name" value="MONOCARBOXYLATE TRANSPORTER"/>
    <property type="match status" value="1"/>
</dbReference>
<feature type="transmembrane region" description="Helical" evidence="4">
    <location>
        <begin position="323"/>
        <end position="340"/>
    </location>
</feature>
<evidence type="ECO:0000313" key="7">
    <source>
        <dbReference type="Proteomes" id="UP000249229"/>
    </source>
</evidence>
<keyword evidence="3 4" id="KW-0472">Membrane</keyword>
<keyword evidence="1 4" id="KW-0812">Transmembrane</keyword>
<feature type="transmembrane region" description="Helical" evidence="4">
    <location>
        <begin position="392"/>
        <end position="411"/>
    </location>
</feature>
<dbReference type="Proteomes" id="UP000249229">
    <property type="component" value="Unassembled WGS sequence"/>
</dbReference>
<dbReference type="InterPro" id="IPR011701">
    <property type="entry name" value="MFS"/>
</dbReference>
<evidence type="ECO:0000256" key="2">
    <source>
        <dbReference type="ARBA" id="ARBA00022989"/>
    </source>
</evidence>
<dbReference type="Pfam" id="PF07690">
    <property type="entry name" value="MFS_1"/>
    <property type="match status" value="1"/>
</dbReference>
<dbReference type="InterPro" id="IPR050327">
    <property type="entry name" value="Proton-linked_MCT"/>
</dbReference>
<dbReference type="PANTHER" id="PTHR11360:SF284">
    <property type="entry name" value="EG:103B4.3 PROTEIN-RELATED"/>
    <property type="match status" value="1"/>
</dbReference>
<evidence type="ECO:0000256" key="1">
    <source>
        <dbReference type="ARBA" id="ARBA00022692"/>
    </source>
</evidence>
<dbReference type="InterPro" id="IPR036259">
    <property type="entry name" value="MFS_trans_sf"/>
</dbReference>
<accession>A0A2W5P3W4</accession>
<name>A0A2W5P3W4_9SPHN</name>
<feature type="transmembrane region" description="Helical" evidence="4">
    <location>
        <begin position="97"/>
        <end position="116"/>
    </location>
</feature>
<evidence type="ECO:0000259" key="5">
    <source>
        <dbReference type="PROSITE" id="PS50850"/>
    </source>
</evidence>
<evidence type="ECO:0000256" key="3">
    <source>
        <dbReference type="ARBA" id="ARBA00023136"/>
    </source>
</evidence>
<proteinExistence type="predicted"/>
<sequence length="420" mass="43003">MTPPPRPVSNGPMQHANRSVTRAEWRRGWPVVLGALIGIGAGPGLFQNLSSLFIPGLVAEFGWTRGEIATASGLGILGSLVAPLLGRIADRVGVRPVIAGCMLLLGGAYLGLAHMTGDIWQYHLLVLCLAATVSGTSSVVYGRLIAGMFHLHRGLALGIATSGLPLTTLLLPPALVAVIAGHGWRGGFVALAIFATLVALPVALLAIRHADAAPTRHDRDGMAEGATARAARRDARFWRLALTGFCVNLATIGFVTQLVPFGVDHGLSAGDAALLLVSFGASQIVARLTVGALVDRGSPQRIAATVSALSAAGFALLQTGQPGFALLVAAVFLAGLMNGAENDLLPFFTARLFGLRAYGEIYGTLIVIALAGTATGVVGFGRLHDATGGDAVALGIAAAALVTAALLFLSLTDRAPPAAH</sequence>
<dbReference type="EMBL" id="QFQI01000005">
    <property type="protein sequence ID" value="PZQ60471.1"/>
    <property type="molecule type" value="Genomic_DNA"/>
</dbReference>
<dbReference type="PROSITE" id="PS50850">
    <property type="entry name" value="MFS"/>
    <property type="match status" value="1"/>
</dbReference>
<keyword evidence="2 4" id="KW-1133">Transmembrane helix</keyword>
<organism evidence="6 7">
    <name type="scientific">Sphingomonas taxi</name>
    <dbReference type="NCBI Taxonomy" id="1549858"/>
    <lineage>
        <taxon>Bacteria</taxon>
        <taxon>Pseudomonadati</taxon>
        <taxon>Pseudomonadota</taxon>
        <taxon>Alphaproteobacteria</taxon>
        <taxon>Sphingomonadales</taxon>
        <taxon>Sphingomonadaceae</taxon>
        <taxon>Sphingomonas</taxon>
    </lineage>
</organism>
<comment type="caution">
    <text evidence="6">The sequence shown here is derived from an EMBL/GenBank/DDBJ whole genome shotgun (WGS) entry which is preliminary data.</text>
</comment>
<feature type="transmembrane region" description="Helical" evidence="4">
    <location>
        <begin position="122"/>
        <end position="142"/>
    </location>
</feature>